<sequence length="152" mass="15975">MPSFSQPPTLRHHLSRSRLDAYPLGALPPPSLGALASVVAHRSRPSSSSPVQGLTSATRGLASTVAWALVSAARGLTSTVPWGPCLRHRPSVGAFVAIAGPGPSTLLPLWEALPPPTDTNQAPRRVPEPRWGIGMVLNQASKRVSGLGFREI</sequence>
<reference evidence="1" key="1">
    <citation type="journal article" date="2021" name="bioRxiv">
        <title>Whole Genome Assembly and Annotation of Northern Wild Rice, Zizania palustris L., Supports a Whole Genome Duplication in the Zizania Genus.</title>
        <authorList>
            <person name="Haas M."/>
            <person name="Kono T."/>
            <person name="Macchietto M."/>
            <person name="Millas R."/>
            <person name="McGilp L."/>
            <person name="Shao M."/>
            <person name="Duquette J."/>
            <person name="Hirsch C.N."/>
            <person name="Kimball J."/>
        </authorList>
    </citation>
    <scope>NUCLEOTIDE SEQUENCE</scope>
    <source>
        <tissue evidence="1">Fresh leaf tissue</tissue>
    </source>
</reference>
<evidence type="ECO:0000313" key="1">
    <source>
        <dbReference type="EMBL" id="KAG8092158.1"/>
    </source>
</evidence>
<evidence type="ECO:0000313" key="2">
    <source>
        <dbReference type="Proteomes" id="UP000729402"/>
    </source>
</evidence>
<name>A0A8J6BVS4_ZIZPA</name>
<keyword evidence="2" id="KW-1185">Reference proteome</keyword>
<accession>A0A8J6BVS4</accession>
<gene>
    <name evidence="1" type="ORF">GUJ93_ZPchr0012g21771</name>
</gene>
<organism evidence="1 2">
    <name type="scientific">Zizania palustris</name>
    <name type="common">Northern wild rice</name>
    <dbReference type="NCBI Taxonomy" id="103762"/>
    <lineage>
        <taxon>Eukaryota</taxon>
        <taxon>Viridiplantae</taxon>
        <taxon>Streptophyta</taxon>
        <taxon>Embryophyta</taxon>
        <taxon>Tracheophyta</taxon>
        <taxon>Spermatophyta</taxon>
        <taxon>Magnoliopsida</taxon>
        <taxon>Liliopsida</taxon>
        <taxon>Poales</taxon>
        <taxon>Poaceae</taxon>
        <taxon>BOP clade</taxon>
        <taxon>Oryzoideae</taxon>
        <taxon>Oryzeae</taxon>
        <taxon>Zizaniinae</taxon>
        <taxon>Zizania</taxon>
    </lineage>
</organism>
<dbReference type="Proteomes" id="UP000729402">
    <property type="component" value="Unassembled WGS sequence"/>
</dbReference>
<proteinExistence type="predicted"/>
<comment type="caution">
    <text evidence="1">The sequence shown here is derived from an EMBL/GenBank/DDBJ whole genome shotgun (WGS) entry which is preliminary data.</text>
</comment>
<dbReference type="EMBL" id="JAAALK010000080">
    <property type="protein sequence ID" value="KAG8092158.1"/>
    <property type="molecule type" value="Genomic_DNA"/>
</dbReference>
<reference evidence="1" key="2">
    <citation type="submission" date="2021-02" db="EMBL/GenBank/DDBJ databases">
        <authorList>
            <person name="Kimball J.A."/>
            <person name="Haas M.W."/>
            <person name="Macchietto M."/>
            <person name="Kono T."/>
            <person name="Duquette J."/>
            <person name="Shao M."/>
        </authorList>
    </citation>
    <scope>NUCLEOTIDE SEQUENCE</scope>
    <source>
        <tissue evidence="1">Fresh leaf tissue</tissue>
    </source>
</reference>
<protein>
    <submittedName>
        <fullName evidence="1">Uncharacterized protein</fullName>
    </submittedName>
</protein>
<dbReference type="AlphaFoldDB" id="A0A8J6BVS4"/>